<reference evidence="1 2" key="1">
    <citation type="journal article" date="2019" name="Plant Biotechnol. J.">
        <title>The red bayberry genome and genetic basis of sex determination.</title>
        <authorList>
            <person name="Jia H.M."/>
            <person name="Jia H.J."/>
            <person name="Cai Q.L."/>
            <person name="Wang Y."/>
            <person name="Zhao H.B."/>
            <person name="Yang W.F."/>
            <person name="Wang G.Y."/>
            <person name="Li Y.H."/>
            <person name="Zhan D.L."/>
            <person name="Shen Y.T."/>
            <person name="Niu Q.F."/>
            <person name="Chang L."/>
            <person name="Qiu J."/>
            <person name="Zhao L."/>
            <person name="Xie H.B."/>
            <person name="Fu W.Y."/>
            <person name="Jin J."/>
            <person name="Li X.W."/>
            <person name="Jiao Y."/>
            <person name="Zhou C.C."/>
            <person name="Tu T."/>
            <person name="Chai C.Y."/>
            <person name="Gao J.L."/>
            <person name="Fan L.J."/>
            <person name="van de Weg E."/>
            <person name="Wang J.Y."/>
            <person name="Gao Z.S."/>
        </authorList>
    </citation>
    <scope>NUCLEOTIDE SEQUENCE [LARGE SCALE GENOMIC DNA]</scope>
    <source>
        <tissue evidence="1">Leaves</tissue>
    </source>
</reference>
<dbReference type="AlphaFoldDB" id="A0A6A1WCL0"/>
<dbReference type="EMBL" id="RXIC02000020">
    <property type="protein sequence ID" value="KAB1223034.1"/>
    <property type="molecule type" value="Genomic_DNA"/>
</dbReference>
<gene>
    <name evidence="1" type="ORF">CJ030_MR2G001913</name>
</gene>
<protein>
    <submittedName>
        <fullName evidence="1">Cellulose synthase-like protein D1</fullName>
    </submittedName>
</protein>
<organism evidence="1 2">
    <name type="scientific">Morella rubra</name>
    <name type="common">Chinese bayberry</name>
    <dbReference type="NCBI Taxonomy" id="262757"/>
    <lineage>
        <taxon>Eukaryota</taxon>
        <taxon>Viridiplantae</taxon>
        <taxon>Streptophyta</taxon>
        <taxon>Embryophyta</taxon>
        <taxon>Tracheophyta</taxon>
        <taxon>Spermatophyta</taxon>
        <taxon>Magnoliopsida</taxon>
        <taxon>eudicotyledons</taxon>
        <taxon>Gunneridae</taxon>
        <taxon>Pentapetalae</taxon>
        <taxon>rosids</taxon>
        <taxon>fabids</taxon>
        <taxon>Fagales</taxon>
        <taxon>Myricaceae</taxon>
        <taxon>Morella</taxon>
    </lineage>
</organism>
<comment type="caution">
    <text evidence="1">The sequence shown here is derived from an EMBL/GenBank/DDBJ whole genome shotgun (WGS) entry which is preliminary data.</text>
</comment>
<sequence length="70" mass="8315">MPCEPPLYHLRSQIGDFNHNHWLFETKEKYGIDNAFWLKEGDDYGQDNRMSACQILWTIPRSHSQGSTRF</sequence>
<name>A0A6A1WCL0_9ROSI</name>
<evidence type="ECO:0000313" key="1">
    <source>
        <dbReference type="EMBL" id="KAB1223034.1"/>
    </source>
</evidence>
<accession>A0A6A1WCL0</accession>
<keyword evidence="2" id="KW-1185">Reference proteome</keyword>
<dbReference type="Proteomes" id="UP000516437">
    <property type="component" value="Chromosome 2"/>
</dbReference>
<proteinExistence type="predicted"/>
<dbReference type="OrthoDB" id="72851at2759"/>
<evidence type="ECO:0000313" key="2">
    <source>
        <dbReference type="Proteomes" id="UP000516437"/>
    </source>
</evidence>